<evidence type="ECO:0000313" key="1">
    <source>
        <dbReference type="EMBL" id="VDL69153.1"/>
    </source>
</evidence>
<name>A0A0N4XSR1_NIPBR</name>
<dbReference type="WBParaSite" id="NBR_0000556301-mRNA-1">
    <property type="protein sequence ID" value="NBR_0000556301-mRNA-1"/>
    <property type="gene ID" value="NBR_0000556301"/>
</dbReference>
<reference evidence="3" key="1">
    <citation type="submission" date="2017-02" db="UniProtKB">
        <authorList>
            <consortium name="WormBaseParasite"/>
        </authorList>
    </citation>
    <scope>IDENTIFICATION</scope>
</reference>
<protein>
    <submittedName>
        <fullName evidence="3">Sema domain-containing protein</fullName>
    </submittedName>
</protein>
<dbReference type="AlphaFoldDB" id="A0A0N4XSR1"/>
<accession>A0A0N4XSR1</accession>
<evidence type="ECO:0000313" key="3">
    <source>
        <dbReference type="WBParaSite" id="NBR_0000556301-mRNA-1"/>
    </source>
</evidence>
<sequence>MVIKFLTSGEKGRKYVEKLREHVGKNQVIAIENEITNFEVMSGIAFSSALWLPEVERVTPNDQRDYFRCTNSVFQQNKDVPTMRLSDVCSKVLITGVEIPGPQKNICARMYVTDWKSQQFRYRAEVRPTGDATFYRVCRPRSTDCGECVEFDKHHHGWADCWRHWVSDYLSTDHSPQRSVLAGSCAVAEIDVNKREPAESGRCSPRRTVAQHFG</sequence>
<dbReference type="EMBL" id="UYSL01013995">
    <property type="protein sequence ID" value="VDL69153.1"/>
    <property type="molecule type" value="Genomic_DNA"/>
</dbReference>
<organism evidence="3">
    <name type="scientific">Nippostrongylus brasiliensis</name>
    <name type="common">Rat hookworm</name>
    <dbReference type="NCBI Taxonomy" id="27835"/>
    <lineage>
        <taxon>Eukaryota</taxon>
        <taxon>Metazoa</taxon>
        <taxon>Ecdysozoa</taxon>
        <taxon>Nematoda</taxon>
        <taxon>Chromadorea</taxon>
        <taxon>Rhabditida</taxon>
        <taxon>Rhabditina</taxon>
        <taxon>Rhabditomorpha</taxon>
        <taxon>Strongyloidea</taxon>
        <taxon>Heligmosomidae</taxon>
        <taxon>Nippostrongylus</taxon>
    </lineage>
</organism>
<evidence type="ECO:0000313" key="2">
    <source>
        <dbReference type="Proteomes" id="UP000271162"/>
    </source>
</evidence>
<keyword evidence="2" id="KW-1185">Reference proteome</keyword>
<proteinExistence type="predicted"/>
<dbReference type="Proteomes" id="UP000271162">
    <property type="component" value="Unassembled WGS sequence"/>
</dbReference>
<reference evidence="1 2" key="2">
    <citation type="submission" date="2018-11" db="EMBL/GenBank/DDBJ databases">
        <authorList>
            <consortium name="Pathogen Informatics"/>
        </authorList>
    </citation>
    <scope>NUCLEOTIDE SEQUENCE [LARGE SCALE GENOMIC DNA]</scope>
</reference>
<gene>
    <name evidence="1" type="ORF">NBR_LOCUS5564</name>
</gene>